<proteinExistence type="inferred from homology"/>
<feature type="active site" description="Proton acceptor" evidence="8 9">
    <location>
        <position position="46"/>
    </location>
</feature>
<dbReference type="GO" id="GO:0008652">
    <property type="term" value="P:amino acid biosynthetic process"/>
    <property type="evidence" value="ECO:0007669"/>
    <property type="project" value="UniProtKB-KW"/>
</dbReference>
<dbReference type="Proteomes" id="UP000029040">
    <property type="component" value="Unassembled WGS sequence"/>
</dbReference>
<accession>A0A087CTB1</accession>
<dbReference type="NCBIfam" id="NF003805">
    <property type="entry name" value="PRK05395.1-2"/>
    <property type="match status" value="1"/>
</dbReference>
<dbReference type="SUPFAM" id="SSF52304">
    <property type="entry name" value="Type II 3-dehydroquinate dehydratase"/>
    <property type="match status" value="1"/>
</dbReference>
<evidence type="ECO:0000256" key="11">
    <source>
        <dbReference type="PIRSR" id="PIRSR001399-3"/>
    </source>
</evidence>
<dbReference type="InterPro" id="IPR018509">
    <property type="entry name" value="DHquinase_II_CS"/>
</dbReference>
<comment type="similarity">
    <text evidence="3 8">Belongs to the type-II 3-dehydroquinase family.</text>
</comment>
<evidence type="ECO:0000256" key="1">
    <source>
        <dbReference type="ARBA" id="ARBA00001864"/>
    </source>
</evidence>
<evidence type="ECO:0000313" key="12">
    <source>
        <dbReference type="EMBL" id="KFI86511.1"/>
    </source>
</evidence>
<feature type="active site" description="Proton donor" evidence="8 9">
    <location>
        <position position="126"/>
    </location>
</feature>
<evidence type="ECO:0000256" key="6">
    <source>
        <dbReference type="ARBA" id="ARBA00023141"/>
    </source>
</evidence>
<name>A0A087CTB1_9BIFI</name>
<dbReference type="InterPro" id="IPR001874">
    <property type="entry name" value="DHquinase_II"/>
</dbReference>
<keyword evidence="7 8" id="KW-0456">Lyase</keyword>
<evidence type="ECO:0000256" key="10">
    <source>
        <dbReference type="PIRSR" id="PIRSR001399-2"/>
    </source>
</evidence>
<evidence type="ECO:0000256" key="4">
    <source>
        <dbReference type="ARBA" id="ARBA00011193"/>
    </source>
</evidence>
<feature type="site" description="Transition state stabilizer" evidence="8 11">
    <location>
        <position position="41"/>
    </location>
</feature>
<comment type="function">
    <text evidence="8">Catalyzes a trans-dehydration via an enolate intermediate.</text>
</comment>
<dbReference type="InterPro" id="IPR036441">
    <property type="entry name" value="DHquinase_II_sf"/>
</dbReference>
<evidence type="ECO:0000256" key="3">
    <source>
        <dbReference type="ARBA" id="ARBA00011037"/>
    </source>
</evidence>
<dbReference type="GO" id="GO:0009073">
    <property type="term" value="P:aromatic amino acid family biosynthetic process"/>
    <property type="evidence" value="ECO:0007669"/>
    <property type="project" value="UniProtKB-KW"/>
</dbReference>
<dbReference type="AlphaFoldDB" id="A0A087CTB1"/>
<comment type="catalytic activity">
    <reaction evidence="1 8">
        <text>3-dehydroquinate = 3-dehydroshikimate + H2O</text>
        <dbReference type="Rhea" id="RHEA:21096"/>
        <dbReference type="ChEBI" id="CHEBI:15377"/>
        <dbReference type="ChEBI" id="CHEBI:16630"/>
        <dbReference type="ChEBI" id="CHEBI:32364"/>
        <dbReference type="EC" id="4.2.1.10"/>
    </reaction>
</comment>
<dbReference type="PANTHER" id="PTHR21272:SF3">
    <property type="entry name" value="CATABOLIC 3-DEHYDROQUINASE"/>
    <property type="match status" value="1"/>
</dbReference>
<feature type="binding site" evidence="8 10">
    <location>
        <position position="103"/>
    </location>
    <ligand>
        <name>substrate</name>
    </ligand>
</feature>
<dbReference type="PIRSF" id="PIRSF001399">
    <property type="entry name" value="DHquinase_II"/>
    <property type="match status" value="1"/>
</dbReference>
<feature type="binding site" evidence="8 10">
    <location>
        <position position="137"/>
    </location>
    <ligand>
        <name>substrate</name>
    </ligand>
</feature>
<comment type="subunit">
    <text evidence="4 8">Homododecamer.</text>
</comment>
<dbReference type="CDD" id="cd00466">
    <property type="entry name" value="DHQase_II"/>
    <property type="match status" value="1"/>
</dbReference>
<feature type="binding site" evidence="8 10">
    <location>
        <position position="97"/>
    </location>
    <ligand>
        <name>substrate</name>
    </ligand>
</feature>
<dbReference type="Pfam" id="PF01220">
    <property type="entry name" value="DHquinase_II"/>
    <property type="match status" value="1"/>
</dbReference>
<keyword evidence="6 8" id="KW-0057">Aromatic amino acid biosynthesis</keyword>
<dbReference type="PROSITE" id="PS01029">
    <property type="entry name" value="DEHYDROQUINASE_II"/>
    <property type="match status" value="1"/>
</dbReference>
<feature type="binding site" evidence="8 10">
    <location>
        <begin position="127"/>
        <end position="128"/>
    </location>
    <ligand>
        <name>substrate</name>
    </ligand>
</feature>
<evidence type="ECO:0000256" key="8">
    <source>
        <dbReference type="HAMAP-Rule" id="MF_00169"/>
    </source>
</evidence>
<dbReference type="Gene3D" id="3.40.50.9100">
    <property type="entry name" value="Dehydroquinase, class II"/>
    <property type="match status" value="1"/>
</dbReference>
<comment type="pathway">
    <text evidence="2 8">Metabolic intermediate biosynthesis; chorismate biosynthesis; chorismate from D-erythrose 4-phosphate and phosphoenolpyruvate: step 3/7.</text>
</comment>
<gene>
    <name evidence="8" type="primary">aroQ</name>
    <name evidence="12" type="ORF">BSAE_1622</name>
</gene>
<protein>
    <recommendedName>
        <fullName evidence="5 8">3-dehydroquinate dehydratase</fullName>
        <shortName evidence="8">3-dehydroquinase</shortName>
        <ecNumber evidence="5 8">4.2.1.10</ecNumber>
    </recommendedName>
    <alternativeName>
        <fullName evidence="8">Type II DHQase</fullName>
    </alternativeName>
</protein>
<dbReference type="EC" id="4.2.1.10" evidence="5 8"/>
<comment type="caution">
    <text evidence="12">The sequence shown here is derived from an EMBL/GenBank/DDBJ whole genome shotgun (WGS) entry which is preliminary data.</text>
</comment>
<dbReference type="EMBL" id="JGZM01000006">
    <property type="protein sequence ID" value="KFI86511.1"/>
    <property type="molecule type" value="Genomic_DNA"/>
</dbReference>
<feature type="binding site" evidence="8 10">
    <location>
        <position position="110"/>
    </location>
    <ligand>
        <name>substrate</name>
    </ligand>
</feature>
<reference evidence="12 13" key="1">
    <citation type="submission" date="2014-03" db="EMBL/GenBank/DDBJ databases">
        <title>Genomics of Bifidobacteria.</title>
        <authorList>
            <person name="Ventura M."/>
            <person name="Milani C."/>
            <person name="Lugli G.A."/>
        </authorList>
    </citation>
    <scope>NUCLEOTIDE SEQUENCE [LARGE SCALE GENOMIC DNA]</scope>
    <source>
        <strain evidence="12 13">LMG 14934</strain>
    </source>
</reference>
<evidence type="ECO:0000256" key="7">
    <source>
        <dbReference type="ARBA" id="ARBA00023239"/>
    </source>
</evidence>
<dbReference type="HAMAP" id="MF_00169">
    <property type="entry name" value="AroQ"/>
    <property type="match status" value="1"/>
</dbReference>
<evidence type="ECO:0000313" key="13">
    <source>
        <dbReference type="Proteomes" id="UP000029040"/>
    </source>
</evidence>
<dbReference type="GO" id="GO:0009423">
    <property type="term" value="P:chorismate biosynthetic process"/>
    <property type="evidence" value="ECO:0007669"/>
    <property type="project" value="UniProtKB-UniRule"/>
</dbReference>
<keyword evidence="8" id="KW-0028">Amino-acid biosynthesis</keyword>
<evidence type="ECO:0000256" key="5">
    <source>
        <dbReference type="ARBA" id="ARBA00012060"/>
    </source>
</evidence>
<sequence>MMPGRMGNLLAEEKEYMRKELNMARRVIVINGPNLGRLGVREPDVYGHQDLETLRRDCTAWGEELGLEVEVRQTDDEAEMIGWMHRAVDEQTPVVMNPAAFTHYSYGLSDAAHMVTDAGLPLMEVHISNPSARDAFRKYSVISPVATGTITGMGFYGYRLALEAVAHLLEA</sequence>
<dbReference type="GO" id="GO:0003855">
    <property type="term" value="F:3-dehydroquinate dehydratase activity"/>
    <property type="evidence" value="ECO:0007669"/>
    <property type="project" value="UniProtKB-UniRule"/>
</dbReference>
<evidence type="ECO:0000256" key="9">
    <source>
        <dbReference type="PIRSR" id="PIRSR001399-1"/>
    </source>
</evidence>
<dbReference type="UniPathway" id="UPA00053">
    <property type="reaction ID" value="UER00086"/>
</dbReference>
<evidence type="ECO:0000256" key="2">
    <source>
        <dbReference type="ARBA" id="ARBA00004902"/>
    </source>
</evidence>
<dbReference type="GO" id="GO:0019631">
    <property type="term" value="P:quinate catabolic process"/>
    <property type="evidence" value="ECO:0007669"/>
    <property type="project" value="TreeGrafter"/>
</dbReference>
<dbReference type="PANTHER" id="PTHR21272">
    <property type="entry name" value="CATABOLIC 3-DEHYDROQUINASE"/>
    <property type="match status" value="1"/>
</dbReference>
<dbReference type="NCBIfam" id="NF003807">
    <property type="entry name" value="PRK05395.1-4"/>
    <property type="match status" value="1"/>
</dbReference>
<organism evidence="12 13">
    <name type="scientific">Bifidobacterium pullorum subsp. saeculare DSM 6531 = LMG 14934</name>
    <dbReference type="NCBI Taxonomy" id="1437611"/>
    <lineage>
        <taxon>Bacteria</taxon>
        <taxon>Bacillati</taxon>
        <taxon>Actinomycetota</taxon>
        <taxon>Actinomycetes</taxon>
        <taxon>Bifidobacteriales</taxon>
        <taxon>Bifidobacteriaceae</taxon>
        <taxon>Bifidobacterium</taxon>
    </lineage>
</organism>